<keyword evidence="2" id="KW-1185">Reference proteome</keyword>
<evidence type="ECO:0000313" key="1">
    <source>
        <dbReference type="EMBL" id="BBO66237.1"/>
    </source>
</evidence>
<evidence type="ECO:0000313" key="2">
    <source>
        <dbReference type="Proteomes" id="UP000427906"/>
    </source>
</evidence>
<dbReference type="AlphaFoldDB" id="A0A5K7YNR3"/>
<proteinExistence type="predicted"/>
<dbReference type="OrthoDB" id="5422202at2"/>
<gene>
    <name evidence="1" type="ORF">DSCA_01670</name>
</gene>
<dbReference type="Proteomes" id="UP000427906">
    <property type="component" value="Chromosome"/>
</dbReference>
<sequence length="62" mass="7217">MKFSDIFVPRWQNSNPEVRKRAVERLKDTKLLAQIAEMDDDSGVCQAARLRLDRLQVKETVT</sequence>
<reference evidence="1 2" key="1">
    <citation type="submission" date="2019-11" db="EMBL/GenBank/DDBJ databases">
        <title>Comparative genomics of hydrocarbon-degrading Desulfosarcina strains.</title>
        <authorList>
            <person name="Watanabe M."/>
            <person name="Kojima H."/>
            <person name="Fukui M."/>
        </authorList>
    </citation>
    <scope>NUCLEOTIDE SEQUENCE [LARGE SCALE GENOMIC DNA]</scope>
    <source>
        <strain evidence="1 2">PL12</strain>
    </source>
</reference>
<name>A0A5K7YNR3_9BACT</name>
<dbReference type="RefSeq" id="WP_155314648.1">
    <property type="nucleotide sequence ID" value="NZ_AP021874.1"/>
</dbReference>
<dbReference type="EMBL" id="AP021874">
    <property type="protein sequence ID" value="BBO66237.1"/>
    <property type="molecule type" value="Genomic_DNA"/>
</dbReference>
<organism evidence="1 2">
    <name type="scientific">Desulfosarcina alkanivorans</name>
    <dbReference type="NCBI Taxonomy" id="571177"/>
    <lineage>
        <taxon>Bacteria</taxon>
        <taxon>Pseudomonadati</taxon>
        <taxon>Thermodesulfobacteriota</taxon>
        <taxon>Desulfobacteria</taxon>
        <taxon>Desulfobacterales</taxon>
        <taxon>Desulfosarcinaceae</taxon>
        <taxon>Desulfosarcina</taxon>
    </lineage>
</organism>
<dbReference type="KEGG" id="dalk:DSCA_01670"/>
<evidence type="ECO:0008006" key="3">
    <source>
        <dbReference type="Google" id="ProtNLM"/>
    </source>
</evidence>
<protein>
    <recommendedName>
        <fullName evidence="3">HEAT repeat domain-containing protein</fullName>
    </recommendedName>
</protein>
<accession>A0A5K7YNR3</accession>